<evidence type="ECO:0000313" key="15">
    <source>
        <dbReference type="EMBL" id="CAF9928241.1"/>
    </source>
</evidence>
<evidence type="ECO:0000313" key="16">
    <source>
        <dbReference type="Proteomes" id="UP000664521"/>
    </source>
</evidence>
<dbReference type="InterPro" id="IPR032403">
    <property type="entry name" value="Exo84_C"/>
</dbReference>
<dbReference type="EMBL" id="CAJPDS010000047">
    <property type="protein sequence ID" value="CAF9928241.1"/>
    <property type="molecule type" value="Genomic_DNA"/>
</dbReference>
<name>A0A8H3FLL3_9LECA</name>
<dbReference type="Gene3D" id="1.20.58.1220">
    <property type="entry name" value="Exo84p, C-terminal helical domain"/>
    <property type="match status" value="1"/>
</dbReference>
<comment type="similarity">
    <text evidence="2">Belongs to the EXO84 family.</text>
</comment>
<evidence type="ECO:0000256" key="2">
    <source>
        <dbReference type="ARBA" id="ARBA00007210"/>
    </source>
</evidence>
<feature type="domain" description="Exocyst component Exo84 C-terminal" evidence="14">
    <location>
        <begin position="439"/>
        <end position="639"/>
    </location>
</feature>
<dbReference type="SUPFAM" id="SSF50729">
    <property type="entry name" value="PH domain-like"/>
    <property type="match status" value="1"/>
</dbReference>
<keyword evidence="7 12" id="KW-0175">Coiled coil</keyword>
<evidence type="ECO:0000256" key="6">
    <source>
        <dbReference type="ARBA" id="ARBA00022927"/>
    </source>
</evidence>
<feature type="region of interest" description="Disordered" evidence="13">
    <location>
        <begin position="73"/>
        <end position="108"/>
    </location>
</feature>
<protein>
    <recommendedName>
        <fullName evidence="3">Exocyst complex component EXO84</fullName>
    </recommendedName>
    <alternativeName>
        <fullName evidence="11">Exocyst complex component exo84</fullName>
    </alternativeName>
</protein>
<dbReference type="PANTHER" id="PTHR21426:SF12">
    <property type="entry name" value="EXOCYST COMPLEX COMPONENT 8"/>
    <property type="match status" value="1"/>
</dbReference>
<keyword evidence="8" id="KW-0968">Cytoplasmic vesicle</keyword>
<gene>
    <name evidence="15" type="primary">EXO84</name>
    <name evidence="15" type="ORF">HETSPECPRED_006782</name>
</gene>
<dbReference type="InterPro" id="IPR016159">
    <property type="entry name" value="Cullin_repeat-like_dom_sf"/>
</dbReference>
<dbReference type="Pfam" id="PF08700">
    <property type="entry name" value="VPS51_Exo84_N"/>
    <property type="match status" value="1"/>
</dbReference>
<evidence type="ECO:0000256" key="11">
    <source>
        <dbReference type="ARBA" id="ARBA00071741"/>
    </source>
</evidence>
<dbReference type="SUPFAM" id="SSF74788">
    <property type="entry name" value="Cullin repeat-like"/>
    <property type="match status" value="1"/>
</dbReference>
<dbReference type="InterPro" id="IPR033961">
    <property type="entry name" value="Exo84"/>
</dbReference>
<feature type="compositionally biased region" description="Polar residues" evidence="13">
    <location>
        <begin position="42"/>
        <end position="51"/>
    </location>
</feature>
<keyword evidence="4" id="KW-0813">Transport</keyword>
<dbReference type="GO" id="GO:0030133">
    <property type="term" value="C:transport vesicle"/>
    <property type="evidence" value="ECO:0007669"/>
    <property type="project" value="UniProtKB-SubCell"/>
</dbReference>
<dbReference type="GO" id="GO:0006887">
    <property type="term" value="P:exocytosis"/>
    <property type="evidence" value="ECO:0007669"/>
    <property type="project" value="UniProtKB-KW"/>
</dbReference>
<keyword evidence="16" id="KW-1185">Reference proteome</keyword>
<dbReference type="Pfam" id="PF25345">
    <property type="entry name" value="PH_EXO84"/>
    <property type="match status" value="1"/>
</dbReference>
<comment type="subcellular location">
    <subcellularLocation>
        <location evidence="1">Cytoplasmic vesicle</location>
        <location evidence="1">Secretory vesicle</location>
    </subcellularLocation>
</comment>
<dbReference type="InterPro" id="IPR011993">
    <property type="entry name" value="PH-like_dom_sf"/>
</dbReference>
<dbReference type="GO" id="GO:0015031">
    <property type="term" value="P:protein transport"/>
    <property type="evidence" value="ECO:0007669"/>
    <property type="project" value="UniProtKB-KW"/>
</dbReference>
<organism evidence="15 16">
    <name type="scientific">Heterodermia speciosa</name>
    <dbReference type="NCBI Taxonomy" id="116794"/>
    <lineage>
        <taxon>Eukaryota</taxon>
        <taxon>Fungi</taxon>
        <taxon>Dikarya</taxon>
        <taxon>Ascomycota</taxon>
        <taxon>Pezizomycotina</taxon>
        <taxon>Lecanoromycetes</taxon>
        <taxon>OSLEUM clade</taxon>
        <taxon>Lecanoromycetidae</taxon>
        <taxon>Caliciales</taxon>
        <taxon>Physciaceae</taxon>
        <taxon>Heterodermia</taxon>
    </lineage>
</organism>
<dbReference type="Proteomes" id="UP000664521">
    <property type="component" value="Unassembled WGS sequence"/>
</dbReference>
<dbReference type="GO" id="GO:0000145">
    <property type="term" value="C:exocyst"/>
    <property type="evidence" value="ECO:0007669"/>
    <property type="project" value="InterPro"/>
</dbReference>
<feature type="region of interest" description="Disordered" evidence="13">
    <location>
        <begin position="201"/>
        <end position="221"/>
    </location>
</feature>
<dbReference type="AlphaFoldDB" id="A0A8H3FLL3"/>
<sequence length="666" mass="75346">MADRSKGISLRQKKPNRREGISGAKQISKPTSRPNRPDGTIEPSNDASTQRPKAGGTSDLVKRRYSTRFNQLPEFNHTDAPPMPNLPLPQQHRRSRTPSPAKQKASVDITALRDPRLQADKYSTTILADASDTDLREYQSNLRRIKNRTSTDLQLNVYQNRTQFVAISKEAEKLKGEMRTLRGLISELTASLGAAAISPSPLEPRVSSEDNTARARKKANRSSVANLEAMWNTQLYALWKSVEGSQKYLPAIPGRHVVHETGHWVELDAATWKARRPAHIFLLNDQLLIATKKKRRPDPSVANGNTSQETTTKIVADKCWPLQEIDIQDLSSALPGHGGDRDEMSNAICIRHGNESFTYRIDKAAGVEKANLLLAFRRTADELRRVLKAETEENNSKSKSNEEYFASRDQALAREAENVKASDRPEVLIEVDGKHQNLRWVEGQIDELDSEVALQKFEDAVRHVEKLRRISKSLKGNSLAQELISAKVNARAVKLADVVAQRLVITHSQLTATKSNVAWLVRLDFDDRARESYLKARTDVIAQRARLCIFEGDLRHYIFQLSYVYFTLIKHTFLIYQQCFPQPMMSACVKWAKEQLDKFNVILARQLSSVQRHSPTWKDCMDRAREHAMMMDEVGLDFKNLVGAGIPDEDGGTLRDYKENLEGIRI</sequence>
<dbReference type="Gene3D" id="2.30.29.30">
    <property type="entry name" value="Pleckstrin-homology domain (PH domain)/Phosphotyrosine-binding domain (PTB)"/>
    <property type="match status" value="1"/>
</dbReference>
<dbReference type="InterPro" id="IPR042560">
    <property type="entry name" value="Exo84_C_2"/>
</dbReference>
<accession>A0A8H3FLL3</accession>
<evidence type="ECO:0000256" key="1">
    <source>
        <dbReference type="ARBA" id="ARBA00004398"/>
    </source>
</evidence>
<comment type="caution">
    <text evidence="15">The sequence shown here is derived from an EMBL/GenBank/DDBJ whole genome shotgun (WGS) entry which is preliminary data.</text>
</comment>
<comment type="function">
    <text evidence="9">Involved in the secretory pathway as part of the exocyst complex which tethers secretory vesicles to the sites of exocytosis. Plays a role in both the assembly of the exocyst and the polarization of this complex to specific sites of the plasma membrane for exocytosis. Also involved in assembly of the spliceosome.</text>
</comment>
<evidence type="ECO:0000256" key="9">
    <source>
        <dbReference type="ARBA" id="ARBA00057052"/>
    </source>
</evidence>
<evidence type="ECO:0000256" key="5">
    <source>
        <dbReference type="ARBA" id="ARBA00022483"/>
    </source>
</evidence>
<evidence type="ECO:0000256" key="10">
    <source>
        <dbReference type="ARBA" id="ARBA00065378"/>
    </source>
</evidence>
<dbReference type="FunFam" id="2.30.29.30:FF:000264">
    <property type="entry name" value="Potential exocyst complex component Exo84"/>
    <property type="match status" value="1"/>
</dbReference>
<dbReference type="GO" id="GO:0006893">
    <property type="term" value="P:Golgi to plasma membrane transport"/>
    <property type="evidence" value="ECO:0007669"/>
    <property type="project" value="TreeGrafter"/>
</dbReference>
<reference evidence="15" key="1">
    <citation type="submission" date="2021-03" db="EMBL/GenBank/DDBJ databases">
        <authorList>
            <person name="Tagirdzhanova G."/>
        </authorList>
    </citation>
    <scope>NUCLEOTIDE SEQUENCE</scope>
</reference>
<evidence type="ECO:0000256" key="4">
    <source>
        <dbReference type="ARBA" id="ARBA00022448"/>
    </source>
</evidence>
<evidence type="ECO:0000256" key="13">
    <source>
        <dbReference type="SAM" id="MobiDB-lite"/>
    </source>
</evidence>
<evidence type="ECO:0000259" key="14">
    <source>
        <dbReference type="Pfam" id="PF16528"/>
    </source>
</evidence>
<keyword evidence="6" id="KW-0653">Protein transport</keyword>
<dbReference type="OrthoDB" id="642193at2759"/>
<dbReference type="Gene3D" id="1.20.58.1210">
    <property type="entry name" value="Exo84p, N-terminal helical domain"/>
    <property type="match status" value="1"/>
</dbReference>
<feature type="region of interest" description="Disordered" evidence="13">
    <location>
        <begin position="1"/>
        <end position="60"/>
    </location>
</feature>
<evidence type="ECO:0000256" key="12">
    <source>
        <dbReference type="SAM" id="Coils"/>
    </source>
</evidence>
<evidence type="ECO:0000256" key="7">
    <source>
        <dbReference type="ARBA" id="ARBA00023054"/>
    </source>
</evidence>
<proteinExistence type="inferred from homology"/>
<dbReference type="InterPro" id="IPR042561">
    <property type="entry name" value="Exo84_C_1"/>
</dbReference>
<comment type="subunit">
    <text evidence="10">Component of the exocyst complex.</text>
</comment>
<feature type="coiled-coil region" evidence="12">
    <location>
        <begin position="128"/>
        <end position="191"/>
    </location>
</feature>
<keyword evidence="5" id="KW-0268">Exocytosis</keyword>
<evidence type="ECO:0000256" key="3">
    <source>
        <dbReference type="ARBA" id="ARBA00021269"/>
    </source>
</evidence>
<dbReference type="PANTHER" id="PTHR21426">
    <property type="entry name" value="EXOCYST COMPLEX COMPONENT 8"/>
    <property type="match status" value="1"/>
</dbReference>
<evidence type="ECO:0000256" key="8">
    <source>
        <dbReference type="ARBA" id="ARBA00023329"/>
    </source>
</evidence>
<dbReference type="Pfam" id="PF16528">
    <property type="entry name" value="Exo84_C"/>
    <property type="match status" value="1"/>
</dbReference>